<name>A0A8J2TVY5_9MICO</name>
<proteinExistence type="predicted"/>
<comment type="caution">
    <text evidence="1">The sequence shown here is derived from an EMBL/GenBank/DDBJ whole genome shotgun (WGS) entry which is preliminary data.</text>
</comment>
<keyword evidence="2" id="KW-1185">Reference proteome</keyword>
<accession>A0A8J2TVY5</accession>
<gene>
    <name evidence="1" type="ORF">GCM10011333_06350</name>
</gene>
<evidence type="ECO:0000313" key="2">
    <source>
        <dbReference type="Proteomes" id="UP000616114"/>
    </source>
</evidence>
<reference evidence="1" key="2">
    <citation type="submission" date="2020-09" db="EMBL/GenBank/DDBJ databases">
        <authorList>
            <person name="Sun Q."/>
            <person name="Zhou Y."/>
        </authorList>
    </citation>
    <scope>NUCLEOTIDE SEQUENCE</scope>
    <source>
        <strain evidence="1">CGMCC 1.12785</strain>
    </source>
</reference>
<dbReference type="AlphaFoldDB" id="A0A8J2TVY5"/>
<organism evidence="1 2">
    <name type="scientific">Sediminivirga luteola</name>
    <dbReference type="NCBI Taxonomy" id="1774748"/>
    <lineage>
        <taxon>Bacteria</taxon>
        <taxon>Bacillati</taxon>
        <taxon>Actinomycetota</taxon>
        <taxon>Actinomycetes</taxon>
        <taxon>Micrococcales</taxon>
        <taxon>Brevibacteriaceae</taxon>
        <taxon>Sediminivirga</taxon>
    </lineage>
</organism>
<dbReference type="Proteomes" id="UP000616114">
    <property type="component" value="Unassembled WGS sequence"/>
</dbReference>
<sequence length="93" mass="10166">MRIKAPKGRGTEREYGSPSIYFNDRVDGAPESLCSAFNANHVSTAQPFDHPRRCMVGDQGVNDVPLRADHDIDVVPTAGEPVCCVTPRVNRSL</sequence>
<evidence type="ECO:0000313" key="1">
    <source>
        <dbReference type="EMBL" id="GGA06140.1"/>
    </source>
</evidence>
<protein>
    <submittedName>
        <fullName evidence="1">Uncharacterized protein</fullName>
    </submittedName>
</protein>
<dbReference type="EMBL" id="BMFY01000002">
    <property type="protein sequence ID" value="GGA06140.1"/>
    <property type="molecule type" value="Genomic_DNA"/>
</dbReference>
<reference evidence="1" key="1">
    <citation type="journal article" date="2014" name="Int. J. Syst. Evol. Microbiol.">
        <title>Complete genome sequence of Corynebacterium casei LMG S-19264T (=DSM 44701T), isolated from a smear-ripened cheese.</title>
        <authorList>
            <consortium name="US DOE Joint Genome Institute (JGI-PGF)"/>
            <person name="Walter F."/>
            <person name="Albersmeier A."/>
            <person name="Kalinowski J."/>
            <person name="Ruckert C."/>
        </authorList>
    </citation>
    <scope>NUCLEOTIDE SEQUENCE</scope>
    <source>
        <strain evidence="1">CGMCC 1.12785</strain>
    </source>
</reference>